<keyword evidence="3" id="KW-1185">Reference proteome</keyword>
<dbReference type="Proteomes" id="UP000001654">
    <property type="component" value="Chromosome"/>
</dbReference>
<proteinExistence type="predicted"/>
<dbReference type="EMBL" id="CP001650">
    <property type="protein sequence ID" value="ADF52978.1"/>
    <property type="molecule type" value="Genomic_DNA"/>
</dbReference>
<feature type="transmembrane region" description="Helical" evidence="1">
    <location>
        <begin position="32"/>
        <end position="52"/>
    </location>
</feature>
<keyword evidence="1" id="KW-0812">Transmembrane</keyword>
<reference evidence="2 3" key="1">
    <citation type="journal article" date="2010" name="BMC Genomics">
        <title>The complete genome of Zunongwangia profunda SM-A87 reveals its adaptation to the deep-sea environment and ecological role in sedimentary organic nitrogen degradation.</title>
        <authorList>
            <person name="Qin Q.L."/>
            <person name="Zhang X.Y."/>
            <person name="Wang X.M."/>
            <person name="Liu G.M."/>
            <person name="Chen X.L."/>
            <person name="Xie B.B."/>
            <person name="Dang H.Y."/>
            <person name="Zhou B.C."/>
            <person name="Yu J."/>
            <person name="Zhang Y.Z."/>
        </authorList>
    </citation>
    <scope>NUCLEOTIDE SEQUENCE [LARGE SCALE GENOMIC DNA]</scope>
    <source>
        <strain evidence="3">DSM 18752 / CCTCC AB 206139 / SM-A87</strain>
    </source>
</reference>
<accession>D5BF80</accession>
<evidence type="ECO:0000313" key="3">
    <source>
        <dbReference type="Proteomes" id="UP000001654"/>
    </source>
</evidence>
<dbReference type="AlphaFoldDB" id="D5BF80"/>
<name>D5BF80_ZUNPS</name>
<gene>
    <name evidence="2" type="ordered locus">ZPR_2655</name>
</gene>
<dbReference type="KEGG" id="zpr:ZPR_2655"/>
<dbReference type="STRING" id="655815.ZPR_2655"/>
<evidence type="ECO:0000313" key="2">
    <source>
        <dbReference type="EMBL" id="ADF52978.1"/>
    </source>
</evidence>
<protein>
    <submittedName>
        <fullName evidence="2">Uncharacterized protein</fullName>
    </submittedName>
</protein>
<evidence type="ECO:0000256" key="1">
    <source>
        <dbReference type="SAM" id="Phobius"/>
    </source>
</evidence>
<organism evidence="2 3">
    <name type="scientific">Zunongwangia profunda (strain DSM 18752 / CCTCC AB 206139 / SM-A87)</name>
    <name type="common">Wangia profunda</name>
    <dbReference type="NCBI Taxonomy" id="655815"/>
    <lineage>
        <taxon>Bacteria</taxon>
        <taxon>Pseudomonadati</taxon>
        <taxon>Bacteroidota</taxon>
        <taxon>Flavobacteriia</taxon>
        <taxon>Flavobacteriales</taxon>
        <taxon>Flavobacteriaceae</taxon>
        <taxon>Zunongwangia</taxon>
    </lineage>
</organism>
<sequence>MYKGETINIQCKSCGQHNDFHVDRLYAKPSKIAQIISGLVFLIGTPLTFYLVNPVFK</sequence>
<keyword evidence="1" id="KW-0472">Membrane</keyword>
<dbReference type="HOGENOM" id="CLU_2995834_0_0_10"/>
<keyword evidence="1" id="KW-1133">Transmembrane helix</keyword>